<dbReference type="PROSITE" id="PS51195">
    <property type="entry name" value="Q_MOTIF"/>
    <property type="match status" value="1"/>
</dbReference>
<evidence type="ECO:0000256" key="8">
    <source>
        <dbReference type="SAM" id="MobiDB-lite"/>
    </source>
</evidence>
<dbReference type="InterPro" id="IPR011545">
    <property type="entry name" value="DEAD/DEAH_box_helicase_dom"/>
</dbReference>
<dbReference type="EC" id="3.6.4.13" evidence="1"/>
<evidence type="ECO:0000256" key="7">
    <source>
        <dbReference type="RuleBase" id="RU000492"/>
    </source>
</evidence>
<dbReference type="GO" id="GO:0005524">
    <property type="term" value="F:ATP binding"/>
    <property type="evidence" value="ECO:0007669"/>
    <property type="project" value="UniProtKB-KW"/>
</dbReference>
<dbReference type="Pfam" id="PF00270">
    <property type="entry name" value="DEAD"/>
    <property type="match status" value="1"/>
</dbReference>
<proteinExistence type="evidence at transcript level"/>
<feature type="domain" description="DEAD-box RNA helicase Q" evidence="11">
    <location>
        <begin position="116"/>
        <end position="145"/>
    </location>
</feature>
<evidence type="ECO:0000259" key="10">
    <source>
        <dbReference type="PROSITE" id="PS51194"/>
    </source>
</evidence>
<evidence type="ECO:0000256" key="6">
    <source>
        <dbReference type="PROSITE-ProRule" id="PRU00552"/>
    </source>
</evidence>
<dbReference type="InterPro" id="IPR014001">
    <property type="entry name" value="Helicase_ATP-bd"/>
</dbReference>
<feature type="compositionally biased region" description="Low complexity" evidence="8">
    <location>
        <begin position="26"/>
        <end position="51"/>
    </location>
</feature>
<accession>A0A0S1VVN2</accession>
<dbReference type="EMBL" id="KP718782">
    <property type="protein sequence ID" value="ALM55000.1"/>
    <property type="molecule type" value="mRNA"/>
</dbReference>
<dbReference type="PROSITE" id="PS51194">
    <property type="entry name" value="HELICASE_CTER"/>
    <property type="match status" value="1"/>
</dbReference>
<dbReference type="InterPro" id="IPR014014">
    <property type="entry name" value="RNA_helicase_DEAD_Q_motif"/>
</dbReference>
<evidence type="ECO:0000256" key="4">
    <source>
        <dbReference type="ARBA" id="ARBA00022806"/>
    </source>
</evidence>
<evidence type="ECO:0000256" key="5">
    <source>
        <dbReference type="ARBA" id="ARBA00022840"/>
    </source>
</evidence>
<keyword evidence="2 7" id="KW-0547">Nucleotide-binding</keyword>
<evidence type="ECO:0000259" key="11">
    <source>
        <dbReference type="PROSITE" id="PS51195"/>
    </source>
</evidence>
<feature type="domain" description="Helicase C-terminal" evidence="10">
    <location>
        <begin position="351"/>
        <end position="506"/>
    </location>
</feature>
<feature type="non-terminal residue" evidence="12">
    <location>
        <position position="514"/>
    </location>
</feature>
<dbReference type="CDD" id="cd18787">
    <property type="entry name" value="SF2_C_DEAD"/>
    <property type="match status" value="1"/>
</dbReference>
<keyword evidence="5 7" id="KW-0067">ATP-binding</keyword>
<feature type="short sequence motif" description="Q motif" evidence="6">
    <location>
        <begin position="116"/>
        <end position="145"/>
    </location>
</feature>
<dbReference type="InterPro" id="IPR000629">
    <property type="entry name" value="RNA-helicase_DEAD-box_CS"/>
</dbReference>
<sequence>MALSADRRKEPDKQTDVDDGPPPGFEDSAPVEAPAEAPADAAAEAAAAATSDEADKLASAIETVKVDDTPEPPAEDAKPADADEPDLALRLHEGLRERPEAAITADTGDSIYASAKTFEDLPLSQELLKGLYIEMKFERPSLIQAKTLPMILHPPYKDLIAQAHNGSGKTTCFVLSMLSRVDVSRNEPQALCICPTRELVVQNLSVVNRMGKFSGIKATSTASDFEGSQYRKAPINEQVVVGTHGKLKAWATKRILSLDNIKILVFDEADEMLKADAFADDSVRLIKSIRKKNPKVQLLLFSATFNDQVRGFAKQIATNANEVLIPKEELSLDVIAQFNVRCPDRNAKTRVLKEMIFPNCERLGQTIIFVRSREMCKTLHNEMEQEGYKCTAIQGGLDHGDRDRIVQEFRDGVTKILISTDVLSRGFDVSQVTLVINYDVPVEQRDHTTPAYETYLHRIGRSGRFGRKGAAFNLICGREDELVMNRVSTYFDKKIEVIEWDDEDKFLAVLAEKM</sequence>
<dbReference type="SUPFAM" id="SSF52540">
    <property type="entry name" value="P-loop containing nucleoside triphosphate hydrolases"/>
    <property type="match status" value="1"/>
</dbReference>
<protein>
    <recommendedName>
        <fullName evidence="1">RNA helicase</fullName>
        <ecNumber evidence="1">3.6.4.13</ecNumber>
    </recommendedName>
</protein>
<dbReference type="GO" id="GO:0003676">
    <property type="term" value="F:nucleic acid binding"/>
    <property type="evidence" value="ECO:0007669"/>
    <property type="project" value="InterPro"/>
</dbReference>
<evidence type="ECO:0000256" key="1">
    <source>
        <dbReference type="ARBA" id="ARBA00012552"/>
    </source>
</evidence>
<organism evidence="12">
    <name type="scientific">Chlamydomonas sp. ICE-L</name>
    <dbReference type="NCBI Taxonomy" id="309537"/>
    <lineage>
        <taxon>Eukaryota</taxon>
        <taxon>Viridiplantae</taxon>
        <taxon>Chlorophyta</taxon>
        <taxon>core chlorophytes</taxon>
        <taxon>Chlorophyceae</taxon>
        <taxon>CS clade</taxon>
        <taxon>Chlamydomonadales</taxon>
        <taxon>Chlamydomonadaceae</taxon>
        <taxon>Chlamydomonas</taxon>
    </lineage>
</organism>
<dbReference type="PROSITE" id="PS00039">
    <property type="entry name" value="DEAD_ATP_HELICASE"/>
    <property type="match status" value="1"/>
</dbReference>
<dbReference type="PANTHER" id="PTHR47958">
    <property type="entry name" value="ATP-DEPENDENT RNA HELICASE DBP3"/>
    <property type="match status" value="1"/>
</dbReference>
<dbReference type="GO" id="GO:0003724">
    <property type="term" value="F:RNA helicase activity"/>
    <property type="evidence" value="ECO:0007669"/>
    <property type="project" value="UniProtKB-EC"/>
</dbReference>
<dbReference type="SMART" id="SM00487">
    <property type="entry name" value="DEXDc"/>
    <property type="match status" value="1"/>
</dbReference>
<evidence type="ECO:0000313" key="12">
    <source>
        <dbReference type="EMBL" id="ALM55000.1"/>
    </source>
</evidence>
<dbReference type="SMART" id="SM00490">
    <property type="entry name" value="HELICc"/>
    <property type="match status" value="1"/>
</dbReference>
<evidence type="ECO:0000259" key="9">
    <source>
        <dbReference type="PROSITE" id="PS51192"/>
    </source>
</evidence>
<dbReference type="GO" id="GO:0016787">
    <property type="term" value="F:hydrolase activity"/>
    <property type="evidence" value="ECO:0007669"/>
    <property type="project" value="UniProtKB-KW"/>
</dbReference>
<dbReference type="CDD" id="cd17963">
    <property type="entry name" value="DEADc_DDX19_DDX25"/>
    <property type="match status" value="1"/>
</dbReference>
<dbReference type="PROSITE" id="PS51192">
    <property type="entry name" value="HELICASE_ATP_BIND_1"/>
    <property type="match status" value="1"/>
</dbReference>
<dbReference type="InterPro" id="IPR027417">
    <property type="entry name" value="P-loop_NTPase"/>
</dbReference>
<reference evidence="12" key="1">
    <citation type="journal article" date="2015" name="Extremophiles">
        <title>Transcriptome-wide analysis of DEAD-box RNA helicase gene family in an Antarctic psychrophilic alga Chlamydomonas sp. ICE-L.</title>
        <authorList>
            <person name="Liu C."/>
            <person name="Huang X."/>
        </authorList>
    </citation>
    <scope>NUCLEOTIDE SEQUENCE</scope>
</reference>
<dbReference type="Gene3D" id="3.40.50.300">
    <property type="entry name" value="P-loop containing nucleotide triphosphate hydrolases"/>
    <property type="match status" value="2"/>
</dbReference>
<name>A0A0S1VVN2_9CHLO</name>
<dbReference type="Pfam" id="PF00271">
    <property type="entry name" value="Helicase_C"/>
    <property type="match status" value="1"/>
</dbReference>
<evidence type="ECO:0000256" key="3">
    <source>
        <dbReference type="ARBA" id="ARBA00022801"/>
    </source>
</evidence>
<feature type="compositionally biased region" description="Basic and acidic residues" evidence="8">
    <location>
        <begin position="1"/>
        <end position="16"/>
    </location>
</feature>
<dbReference type="InterPro" id="IPR001650">
    <property type="entry name" value="Helicase_C-like"/>
</dbReference>
<feature type="non-terminal residue" evidence="12">
    <location>
        <position position="1"/>
    </location>
</feature>
<keyword evidence="4 7" id="KW-0347">Helicase</keyword>
<dbReference type="AlphaFoldDB" id="A0A0S1VVN2"/>
<evidence type="ECO:0000256" key="2">
    <source>
        <dbReference type="ARBA" id="ARBA00022741"/>
    </source>
</evidence>
<keyword evidence="3 7" id="KW-0378">Hydrolase</keyword>
<feature type="domain" description="Helicase ATP-binding" evidence="9">
    <location>
        <begin position="150"/>
        <end position="323"/>
    </location>
</feature>
<comment type="similarity">
    <text evidence="7">Belongs to the DEAD box helicase family.</text>
</comment>
<feature type="region of interest" description="Disordered" evidence="8">
    <location>
        <begin position="1"/>
        <end position="85"/>
    </location>
</feature>
<feature type="compositionally biased region" description="Basic and acidic residues" evidence="8">
    <location>
        <begin position="75"/>
        <end position="85"/>
    </location>
</feature>